<dbReference type="Gene3D" id="1.25.40.10">
    <property type="entry name" value="Tetratricopeptide repeat domain"/>
    <property type="match status" value="1"/>
</dbReference>
<dbReference type="InterPro" id="IPR011990">
    <property type="entry name" value="TPR-like_helical_dom_sf"/>
</dbReference>
<proteinExistence type="predicted"/>
<evidence type="ECO:0000259" key="2">
    <source>
        <dbReference type="Pfam" id="PF12770"/>
    </source>
</evidence>
<name>A0ABV9DQG7_9ACTN</name>
<accession>A0ABV9DQG7</accession>
<dbReference type="Proteomes" id="UP001595923">
    <property type="component" value="Unassembled WGS sequence"/>
</dbReference>
<dbReference type="Pfam" id="PF12770">
    <property type="entry name" value="CHAT"/>
    <property type="match status" value="1"/>
</dbReference>
<dbReference type="SMART" id="SM00028">
    <property type="entry name" value="TPR"/>
    <property type="match status" value="3"/>
</dbReference>
<evidence type="ECO:0000256" key="1">
    <source>
        <dbReference type="SAM" id="MobiDB-lite"/>
    </source>
</evidence>
<reference evidence="4" key="1">
    <citation type="journal article" date="2019" name="Int. J. Syst. Evol. Microbiol.">
        <title>The Global Catalogue of Microorganisms (GCM) 10K type strain sequencing project: providing services to taxonomists for standard genome sequencing and annotation.</title>
        <authorList>
            <consortium name="The Broad Institute Genomics Platform"/>
            <consortium name="The Broad Institute Genome Sequencing Center for Infectious Disease"/>
            <person name="Wu L."/>
            <person name="Ma J."/>
        </authorList>
    </citation>
    <scope>NUCLEOTIDE SEQUENCE [LARGE SCALE GENOMIC DNA]</scope>
    <source>
        <strain evidence="4">XZYJ18</strain>
    </source>
</reference>
<feature type="compositionally biased region" description="Low complexity" evidence="1">
    <location>
        <begin position="366"/>
        <end position="386"/>
    </location>
</feature>
<dbReference type="SUPFAM" id="SSF48452">
    <property type="entry name" value="TPR-like"/>
    <property type="match status" value="1"/>
</dbReference>
<protein>
    <submittedName>
        <fullName evidence="3">CHAT domain-containing protein</fullName>
    </submittedName>
</protein>
<dbReference type="RefSeq" id="WP_378571766.1">
    <property type="nucleotide sequence ID" value="NZ_JBHSFQ010000003.1"/>
</dbReference>
<feature type="region of interest" description="Disordered" evidence="1">
    <location>
        <begin position="321"/>
        <end position="497"/>
    </location>
</feature>
<comment type="caution">
    <text evidence="3">The sequence shown here is derived from an EMBL/GenBank/DDBJ whole genome shotgun (WGS) entry which is preliminary data.</text>
</comment>
<feature type="region of interest" description="Disordered" evidence="1">
    <location>
        <begin position="503"/>
        <end position="522"/>
    </location>
</feature>
<feature type="compositionally biased region" description="Pro residues" evidence="1">
    <location>
        <begin position="387"/>
        <end position="406"/>
    </location>
</feature>
<feature type="domain" description="CHAT" evidence="2">
    <location>
        <begin position="773"/>
        <end position="1001"/>
    </location>
</feature>
<dbReference type="InterPro" id="IPR024983">
    <property type="entry name" value="CHAT_dom"/>
</dbReference>
<keyword evidence="4" id="KW-1185">Reference proteome</keyword>
<evidence type="ECO:0000313" key="3">
    <source>
        <dbReference type="EMBL" id="MFC4561149.1"/>
    </source>
</evidence>
<organism evidence="3 4">
    <name type="scientific">Nocardiopsis mangrovi</name>
    <dbReference type="NCBI Taxonomy" id="1179818"/>
    <lineage>
        <taxon>Bacteria</taxon>
        <taxon>Bacillati</taxon>
        <taxon>Actinomycetota</taxon>
        <taxon>Actinomycetes</taxon>
        <taxon>Streptosporangiales</taxon>
        <taxon>Nocardiopsidaceae</taxon>
        <taxon>Nocardiopsis</taxon>
    </lineage>
</organism>
<sequence>MTVTHDVVHPLTLIARDPRAAREHAERWLDERPGPAARSAALRLLGMARRELGDPRGAHRLLRQAAAVASRAGLDESAAHARASHLGLLALRGGGGIAGTSLDRMAAATPSARTLVHLHRGVSAAQRGRFGAAIDDFDTALEHVDRLDPGTRERLLPGVLSNRGLALMYSGRLAESADDLERALHHTEQRSLDYLRGVTLQNLGCLAVRCGDIASAVARFTDADLLVPPSRRAALRLDHADALLAAGMFRDAARLITDLPGGGHTSDDATSRLLRAKIHLTRGDRDAARVEARRVRSGFTADSLWSQLAGLVEWSARHVPDHRRGFPRSHGVRPRYLVRGDGPYPAAAPLTPTRPEPAPAVPPSSDPSAPHPVTLPSGSPTQQPVSTTPPPTDPPAPHPTTPPSAPPCAAQRSAQVSPPPGRGTNAPSRAATPVPSTRLGAPAPSTALDRVPDTTAPKPASSPGVDASPLGPLAPGPDQETPAHATSPSPSAPLGADAFPSAVWPIAPRSGSGAGPRVVPGAATPGVARREEAERALARCVPSAPLGPLSMAVPAAHHTAALRALAEGDHRRARDALLAPSPDAPPEAGLRHLELLAHARAHQREVAAAGAGIALRDGDAATALEWVEHGRALAPVPGPCRDPGWARLLDRYRAAHARARGGDDSDRDDLARVGSLLAPAQWHAGCTGHAAPAEAPAPVVPALAERLGSRVFLCHVDVPGTHVAVTVVDGRARVHPLPAAAPAEDAVAKLLYAARTDILAPGPTAGRATAGAAARVDRLLLDPVRAAVGRDRPLVVAPSSFTQGLPWGLLPSLRGRAVSVVPSARVWLAREHRRAERAAAAVPQRTLLTAGGGLDGAPAEVRALGGLWPDATVLTGDDARVSTVLDALGGADLAHIAAHGSTRPDAPMLSGVELADGPLLAYDLERLPRLPELTVLSSCWVGGSAPAASGIPLGLGSTLLALGGTTVVAGVLPIRDRDTGPAMAAFHTAVASGDQPAQAVADHLGDAGFVCFGAG</sequence>
<dbReference type="EMBL" id="JBHSFQ010000003">
    <property type="protein sequence ID" value="MFC4561149.1"/>
    <property type="molecule type" value="Genomic_DNA"/>
</dbReference>
<feature type="compositionally biased region" description="Low complexity" evidence="1">
    <location>
        <begin position="482"/>
        <end position="493"/>
    </location>
</feature>
<feature type="compositionally biased region" description="Pro residues" evidence="1">
    <location>
        <begin position="352"/>
        <end position="365"/>
    </location>
</feature>
<evidence type="ECO:0000313" key="4">
    <source>
        <dbReference type="Proteomes" id="UP001595923"/>
    </source>
</evidence>
<dbReference type="InterPro" id="IPR019734">
    <property type="entry name" value="TPR_rpt"/>
</dbReference>
<gene>
    <name evidence="3" type="ORF">ACFO4E_04680</name>
</gene>